<reference evidence="4" key="2">
    <citation type="submission" date="2018-02" db="EMBL/GenBank/DDBJ databases">
        <title>Phenotypic and genomic properties of facultatively anaerobic sulfur-reducing natronoarchaea from hypersaline soda lakes.</title>
        <authorList>
            <person name="Sorokin D.Y."/>
            <person name="Kublanov I.V."/>
            <person name="Roman P."/>
            <person name="Sinninghe Damste J.S."/>
            <person name="Golyshin P.N."/>
            <person name="Rojo D."/>
            <person name="Ciordia S."/>
            <person name="Mena M.D.C."/>
            <person name="Ferrer M."/>
            <person name="Messina E."/>
            <person name="Smedile F."/>
            <person name="La Spada G."/>
            <person name="La Cono V."/>
            <person name="Yakimov M.M."/>
        </authorList>
    </citation>
    <scope>NUCLEOTIDE SEQUENCE [LARGE SCALE GENOMIC DNA]</scope>
    <source>
        <strain evidence="4">AArc-Mg</strain>
    </source>
</reference>
<name>A0A346PTZ6_9EURY</name>
<reference evidence="3" key="3">
    <citation type="journal article" date="2019" name="Int. J. Syst. Evol. Microbiol.">
        <title>Natronolimnobius sulfurireducens sp. nov. and Halalkaliarchaeum desulfuricum gen. nov., sp. nov., the first sulfur-respiring alkaliphilic haloarchaea from hypersaline alkaline lakes.</title>
        <authorList>
            <person name="Sorokin D.Y."/>
            <person name="Yakimov M."/>
            <person name="Messina E."/>
            <person name="Merkel A.Y."/>
            <person name="Bale N.J."/>
            <person name="Sinninghe Damste J.S."/>
        </authorList>
    </citation>
    <scope>NUCLEOTIDE SEQUENCE</scope>
    <source>
        <strain evidence="3">AArc-Mg</strain>
        <strain evidence="2">AArc1</strain>
    </source>
</reference>
<sequence>MAETRVRPSFQRSSHVILQKTLVFDGTIDRMNRRAVLSTLVASASVSVAGCAVPSQSTDDPADLEPAGERGVSVTEYDPDDGDVSVHLYETTWDLEVADDVTAADAVRIGSSDDSHEVVILAASPIDVTLTVLDSAGEGLYEMTAELSPAAYALFRLEAPDAYTVEVVADSSDGAVAVDPEWIDCNRSTQAVLVTDDTVDETMESELVDC</sequence>
<dbReference type="Proteomes" id="UP000258613">
    <property type="component" value="Chromosome"/>
</dbReference>
<keyword evidence="4" id="KW-1185">Reference proteome</keyword>
<feature type="region of interest" description="Disordered" evidence="1">
    <location>
        <begin position="53"/>
        <end position="79"/>
    </location>
</feature>
<accession>A0A346PTZ6</accession>
<organism evidence="3 4">
    <name type="scientific">Natrarchaeobaculum sulfurireducens</name>
    <dbReference type="NCBI Taxonomy" id="2044521"/>
    <lineage>
        <taxon>Archaea</taxon>
        <taxon>Methanobacteriati</taxon>
        <taxon>Methanobacteriota</taxon>
        <taxon>Stenosarchaea group</taxon>
        <taxon>Halobacteria</taxon>
        <taxon>Halobacteriales</taxon>
        <taxon>Natrialbaceae</taxon>
        <taxon>Natrarchaeobaculum</taxon>
    </lineage>
</organism>
<evidence type="ECO:0000313" key="4">
    <source>
        <dbReference type="Proteomes" id="UP000258613"/>
    </source>
</evidence>
<dbReference type="EMBL" id="CP024047">
    <property type="protein sequence ID" value="AXR77043.1"/>
    <property type="molecule type" value="Genomic_DNA"/>
</dbReference>
<evidence type="ECO:0000313" key="2">
    <source>
        <dbReference type="EMBL" id="AXR77043.1"/>
    </source>
</evidence>
<dbReference type="AlphaFoldDB" id="A0A346PTZ6"/>
<gene>
    <name evidence="2" type="ORF">AArc1_0700</name>
    <name evidence="3" type="ORF">AArcMg_3003</name>
</gene>
<protein>
    <submittedName>
        <fullName evidence="3">Uncharacterized protein</fullName>
    </submittedName>
</protein>
<dbReference type="EMBL" id="CP027033">
    <property type="protein sequence ID" value="AXR82991.1"/>
    <property type="molecule type" value="Genomic_DNA"/>
</dbReference>
<dbReference type="KEGG" id="nag:AArcMg_3003"/>
<evidence type="ECO:0000313" key="5">
    <source>
        <dbReference type="Proteomes" id="UP000258707"/>
    </source>
</evidence>
<accession>A0A346PBZ8</accession>
<evidence type="ECO:0000313" key="3">
    <source>
        <dbReference type="EMBL" id="AXR82991.1"/>
    </source>
</evidence>
<dbReference type="Proteomes" id="UP000258707">
    <property type="component" value="Chromosome"/>
</dbReference>
<dbReference type="KEGG" id="nan:AArc1_0700"/>
<evidence type="ECO:0000256" key="1">
    <source>
        <dbReference type="SAM" id="MobiDB-lite"/>
    </source>
</evidence>
<reference evidence="5" key="1">
    <citation type="submission" date="2017-10" db="EMBL/GenBank/DDBJ databases">
        <title>Phenotypic and genomic properties of facultatively anaerobic sulfur-reducing natronoarchaea from hypersaline soda lakes.</title>
        <authorList>
            <person name="Sorokin D.Y."/>
            <person name="Kublanov I.V."/>
            <person name="Roman P."/>
            <person name="Sinninghe Damste J.S."/>
            <person name="Golyshin P.N."/>
            <person name="Rojo D."/>
            <person name="Ciordia S."/>
            <person name="Mena Md.C."/>
            <person name="Ferrer M."/>
            <person name="Messina E."/>
            <person name="Smedile F."/>
            <person name="La Spada G."/>
            <person name="La Cono V."/>
            <person name="Yakimov M.M."/>
        </authorList>
    </citation>
    <scope>NUCLEOTIDE SEQUENCE [LARGE SCALE GENOMIC DNA]</scope>
    <source>
        <strain evidence="5">AArc1</strain>
    </source>
</reference>
<proteinExistence type="predicted"/>